<dbReference type="Pfam" id="PF13850">
    <property type="entry name" value="ERGIC_N"/>
    <property type="match status" value="1"/>
</dbReference>
<keyword evidence="5 6" id="KW-0472">Membrane</keyword>
<keyword evidence="3 6" id="KW-0812">Transmembrane</keyword>
<keyword evidence="10" id="KW-1185">Reference proteome</keyword>
<dbReference type="Proteomes" id="UP000494040">
    <property type="component" value="Unassembled WGS sequence"/>
</dbReference>
<dbReference type="KEGG" id="clec:106665677"/>
<evidence type="ECO:0000313" key="10">
    <source>
        <dbReference type="Proteomes" id="UP000494040"/>
    </source>
</evidence>
<dbReference type="OMA" id="MTNHYLR"/>
<evidence type="ECO:0000259" key="8">
    <source>
        <dbReference type="Pfam" id="PF13850"/>
    </source>
</evidence>
<proteinExistence type="inferred from homology"/>
<dbReference type="PANTHER" id="PTHR10984:SF30">
    <property type="entry name" value="ENDOPLASMIC RETICULUM-GOLGI INTERMEDIATE COMPARTMENT PROTEIN 2"/>
    <property type="match status" value="1"/>
</dbReference>
<dbReference type="PANTHER" id="PTHR10984">
    <property type="entry name" value="ENDOPLASMIC RETICULUM-GOLGI INTERMEDIATE COMPARTMENT PROTEIN"/>
    <property type="match status" value="1"/>
</dbReference>
<dbReference type="InterPro" id="IPR012936">
    <property type="entry name" value="Erv_C"/>
</dbReference>
<keyword evidence="4 6" id="KW-1133">Transmembrane helix</keyword>
<evidence type="ECO:0000256" key="6">
    <source>
        <dbReference type="SAM" id="Phobius"/>
    </source>
</evidence>
<dbReference type="AlphaFoldDB" id="A0A8I6RK72"/>
<feature type="transmembrane region" description="Helical" evidence="6">
    <location>
        <begin position="35"/>
        <end position="53"/>
    </location>
</feature>
<dbReference type="Pfam" id="PF07970">
    <property type="entry name" value="COPIIcoated_ERV"/>
    <property type="match status" value="1"/>
</dbReference>
<dbReference type="OrthoDB" id="5541786at2759"/>
<evidence type="ECO:0008006" key="11">
    <source>
        <dbReference type="Google" id="ProtNLM"/>
    </source>
</evidence>
<dbReference type="GO" id="GO:0006888">
    <property type="term" value="P:endoplasmic reticulum to Golgi vesicle-mediated transport"/>
    <property type="evidence" value="ECO:0007669"/>
    <property type="project" value="TreeGrafter"/>
</dbReference>
<evidence type="ECO:0000256" key="3">
    <source>
        <dbReference type="ARBA" id="ARBA00022692"/>
    </source>
</evidence>
<evidence type="ECO:0000313" key="9">
    <source>
        <dbReference type="EnsemblMetazoa" id="XP_014247775.1"/>
    </source>
</evidence>
<evidence type="ECO:0000256" key="5">
    <source>
        <dbReference type="ARBA" id="ARBA00023136"/>
    </source>
</evidence>
<dbReference type="GO" id="GO:0030134">
    <property type="term" value="C:COPII-coated ER to Golgi transport vesicle"/>
    <property type="evidence" value="ECO:0007669"/>
    <property type="project" value="TreeGrafter"/>
</dbReference>
<evidence type="ECO:0000256" key="4">
    <source>
        <dbReference type="ARBA" id="ARBA00022989"/>
    </source>
</evidence>
<dbReference type="GO" id="GO:0033116">
    <property type="term" value="C:endoplasmic reticulum-Golgi intermediate compartment membrane"/>
    <property type="evidence" value="ECO:0007669"/>
    <property type="project" value="UniProtKB-SubCell"/>
</dbReference>
<sequence>MILRNRKKLPAVEIIKKLDYFPKVNKDDYVKRSKVGGVVTVLVYVIILLLIIYELESYFMSNVNFKFAPDTEFDAKLNVNLDITVATPCHSVGADILDSTNQNVMLFGTLQEEDTWFDMSEEQKSHFQDIRYFNNYLQNEFHEIHELLWKSGHSFMPTGLPKRKETPNYNPDACRLFGSLELNKVAGNLHITAGKSFPLPDGGHIHVPLFIDKSSFNCSHRIHHFSFGNSIVGIINPLDGDEKITQDYMTLYQYFIEIVPTDVETFLSKAKTYQYSVKENKRLINHDSGSHGIPGIYFKYDFSALKVTVTQSREPLLQFLIRLFSTIAGVFITAGFLCNLVHLLLAKFGMTQTEEESIKLLSQSLEYDKIVI</sequence>
<dbReference type="InterPro" id="IPR045888">
    <property type="entry name" value="Erv"/>
</dbReference>
<accession>A0A8I6RK72</accession>
<evidence type="ECO:0000256" key="2">
    <source>
        <dbReference type="ARBA" id="ARBA00005648"/>
    </source>
</evidence>
<organism evidence="9 10">
    <name type="scientific">Cimex lectularius</name>
    <name type="common">Bed bug</name>
    <name type="synonym">Acanthia lectularia</name>
    <dbReference type="NCBI Taxonomy" id="79782"/>
    <lineage>
        <taxon>Eukaryota</taxon>
        <taxon>Metazoa</taxon>
        <taxon>Ecdysozoa</taxon>
        <taxon>Arthropoda</taxon>
        <taxon>Hexapoda</taxon>
        <taxon>Insecta</taxon>
        <taxon>Pterygota</taxon>
        <taxon>Neoptera</taxon>
        <taxon>Paraneoptera</taxon>
        <taxon>Hemiptera</taxon>
        <taxon>Heteroptera</taxon>
        <taxon>Panheteroptera</taxon>
        <taxon>Cimicomorpha</taxon>
        <taxon>Cimicidae</taxon>
        <taxon>Cimex</taxon>
    </lineage>
</organism>
<dbReference type="GO" id="GO:0006890">
    <property type="term" value="P:retrograde vesicle-mediated transport, Golgi to endoplasmic reticulum"/>
    <property type="evidence" value="ECO:0007669"/>
    <property type="project" value="TreeGrafter"/>
</dbReference>
<comment type="similarity">
    <text evidence="2">Belongs to the ERGIC family.</text>
</comment>
<dbReference type="GeneID" id="106665677"/>
<dbReference type="EnsemblMetazoa" id="XM_014392289.2">
    <property type="protein sequence ID" value="XP_014247775.1"/>
    <property type="gene ID" value="LOC106665677"/>
</dbReference>
<feature type="transmembrane region" description="Helical" evidence="6">
    <location>
        <begin position="319"/>
        <end position="345"/>
    </location>
</feature>
<dbReference type="RefSeq" id="XP_014247775.1">
    <property type="nucleotide sequence ID" value="XM_014392289.2"/>
</dbReference>
<feature type="domain" description="Endoplasmic reticulum vesicle transporter N-terminal" evidence="8">
    <location>
        <begin position="15"/>
        <end position="103"/>
    </location>
</feature>
<evidence type="ECO:0000256" key="1">
    <source>
        <dbReference type="ARBA" id="ARBA00004457"/>
    </source>
</evidence>
<protein>
    <recommendedName>
        <fullName evidence="11">Endoplasmic reticulum-Golgi intermediate compartment protein 2</fullName>
    </recommendedName>
</protein>
<dbReference type="GO" id="GO:0005783">
    <property type="term" value="C:endoplasmic reticulum"/>
    <property type="evidence" value="ECO:0007669"/>
    <property type="project" value="TreeGrafter"/>
</dbReference>
<dbReference type="InterPro" id="IPR039542">
    <property type="entry name" value="Erv_N"/>
</dbReference>
<reference evidence="9" key="1">
    <citation type="submission" date="2022-01" db="UniProtKB">
        <authorList>
            <consortium name="EnsemblMetazoa"/>
        </authorList>
    </citation>
    <scope>IDENTIFICATION</scope>
</reference>
<evidence type="ECO:0000259" key="7">
    <source>
        <dbReference type="Pfam" id="PF07970"/>
    </source>
</evidence>
<feature type="domain" description="Endoplasmic reticulum vesicle transporter C-terminal" evidence="7">
    <location>
        <begin position="170"/>
        <end position="336"/>
    </location>
</feature>
<name>A0A8I6RK72_CIMLE</name>
<comment type="subcellular location">
    <subcellularLocation>
        <location evidence="1">Endoplasmic reticulum-Golgi intermediate compartment membrane</location>
        <topology evidence="1">Multi-pass membrane protein</topology>
    </subcellularLocation>
</comment>